<dbReference type="FunFam" id="1.10.340.30:FF:000001">
    <property type="entry name" value="Endonuclease III"/>
    <property type="match status" value="1"/>
</dbReference>
<evidence type="ECO:0000259" key="9">
    <source>
        <dbReference type="SMART" id="SM00478"/>
    </source>
</evidence>
<keyword evidence="4 8" id="KW-0234">DNA repair</keyword>
<keyword evidence="8" id="KW-0539">Nucleus</keyword>
<keyword evidence="8" id="KW-0496">Mitochondrion</keyword>
<dbReference type="GO" id="GO:0005634">
    <property type="term" value="C:nucleus"/>
    <property type="evidence" value="ECO:0007669"/>
    <property type="project" value="UniProtKB-SubCell"/>
</dbReference>
<comment type="function">
    <text evidence="8">Bifunctional DNA N-glycosylase with associated apurinic/apyrimidinic (AP) lyase function that catalyzes the first step in base excision repair (BER), the primary repair pathway for the repair of oxidative DNA damage. The DNA N-glycosylase activity releases the damaged DNA base from DNA by cleaving the N-glycosidic bond, leaving an AP site. The AP lyase activity cleaves the phosphodiester bond 3' to the AP site by a beta-elimination. Primarily recognizes and repairs oxidative base damage of pyrimidines.</text>
</comment>
<dbReference type="SUPFAM" id="SSF48150">
    <property type="entry name" value="DNA-glycosylase"/>
    <property type="match status" value="1"/>
</dbReference>
<dbReference type="Proteomes" id="UP000002428">
    <property type="component" value="Chromosome H"/>
</dbReference>
<dbReference type="VEuPathDB" id="FungiDB:CAGL0H06303g"/>
<keyword evidence="6 8" id="KW-0326">Glycosidase</keyword>
<dbReference type="GO" id="GO:0008534">
    <property type="term" value="F:oxidized purine nucleobase lesion DNA N-glycosylase activity"/>
    <property type="evidence" value="ECO:0007669"/>
    <property type="project" value="EnsemblFungi"/>
</dbReference>
<dbReference type="KEGG" id="cgr:2888786"/>
<dbReference type="GO" id="GO:0006289">
    <property type="term" value="P:nucleotide-excision repair"/>
    <property type="evidence" value="ECO:0007669"/>
    <property type="project" value="TreeGrafter"/>
</dbReference>
<dbReference type="HAMAP" id="MF_03183">
    <property type="entry name" value="Endonuclease_III_Nth"/>
    <property type="match status" value="1"/>
</dbReference>
<keyword evidence="2 8" id="KW-0227">DNA damage</keyword>
<dbReference type="InParanoid" id="Q6FRS5"/>
<evidence type="ECO:0000313" key="11">
    <source>
        <dbReference type="EMBL" id="CAG60002.1"/>
    </source>
</evidence>
<feature type="active site" description="Nucleophile; for N-glycosylase activity" evidence="8">
    <location>
        <position position="278"/>
    </location>
</feature>
<evidence type="ECO:0000256" key="4">
    <source>
        <dbReference type="ARBA" id="ARBA00023204"/>
    </source>
</evidence>
<dbReference type="PANTHER" id="PTHR43286:SF1">
    <property type="entry name" value="ENDONUCLEASE III-LIKE PROTEIN 1"/>
    <property type="match status" value="1"/>
</dbReference>
<dbReference type="InterPro" id="IPR030841">
    <property type="entry name" value="NTH1"/>
</dbReference>
<dbReference type="GO" id="GO:0000703">
    <property type="term" value="F:oxidized pyrimidine nucleobase lesion DNA N-glycosylase activity"/>
    <property type="evidence" value="ECO:0007669"/>
    <property type="project" value="UniProtKB-UniRule"/>
</dbReference>
<dbReference type="GO" id="GO:0005739">
    <property type="term" value="C:mitochondrion"/>
    <property type="evidence" value="ECO:0007669"/>
    <property type="project" value="UniProtKB-SubCell"/>
</dbReference>
<dbReference type="InterPro" id="IPR023170">
    <property type="entry name" value="HhH_base_excis_C"/>
</dbReference>
<reference evidence="11 12" key="1">
    <citation type="journal article" date="2004" name="Nature">
        <title>Genome evolution in yeasts.</title>
        <authorList>
            <consortium name="Genolevures"/>
            <person name="Dujon B."/>
            <person name="Sherman D."/>
            <person name="Fischer G."/>
            <person name="Durrens P."/>
            <person name="Casaregola S."/>
            <person name="Lafontaine I."/>
            <person name="de Montigny J."/>
            <person name="Marck C."/>
            <person name="Neuveglise C."/>
            <person name="Talla E."/>
            <person name="Goffard N."/>
            <person name="Frangeul L."/>
            <person name="Aigle M."/>
            <person name="Anthouard V."/>
            <person name="Babour A."/>
            <person name="Barbe V."/>
            <person name="Barnay S."/>
            <person name="Blanchin S."/>
            <person name="Beckerich J.M."/>
            <person name="Beyne E."/>
            <person name="Bleykasten C."/>
            <person name="Boisrame A."/>
            <person name="Boyer J."/>
            <person name="Cattolico L."/>
            <person name="Confanioleri F."/>
            <person name="de Daruvar A."/>
            <person name="Despons L."/>
            <person name="Fabre E."/>
            <person name="Fairhead C."/>
            <person name="Ferry-Dumazet H."/>
            <person name="Groppi A."/>
            <person name="Hantraye F."/>
            <person name="Hennequin C."/>
            <person name="Jauniaux N."/>
            <person name="Joyet P."/>
            <person name="Kachouri R."/>
            <person name="Kerrest A."/>
            <person name="Koszul R."/>
            <person name="Lemaire M."/>
            <person name="Lesur I."/>
            <person name="Ma L."/>
            <person name="Muller H."/>
            <person name="Nicaud J.M."/>
            <person name="Nikolski M."/>
            <person name="Oztas S."/>
            <person name="Ozier-Kalogeropoulos O."/>
            <person name="Pellenz S."/>
            <person name="Potier S."/>
            <person name="Richard G.F."/>
            <person name="Straub M.L."/>
            <person name="Suleau A."/>
            <person name="Swennene D."/>
            <person name="Tekaia F."/>
            <person name="Wesolowski-Louvel M."/>
            <person name="Westhof E."/>
            <person name="Wirth B."/>
            <person name="Zeniou-Meyer M."/>
            <person name="Zivanovic I."/>
            <person name="Bolotin-Fukuhara M."/>
            <person name="Thierry A."/>
            <person name="Bouchier C."/>
            <person name="Caudron B."/>
            <person name="Scarpelli C."/>
            <person name="Gaillardin C."/>
            <person name="Weissenbach J."/>
            <person name="Wincker P."/>
            <person name="Souciet J.L."/>
        </authorList>
    </citation>
    <scope>NUCLEOTIDE SEQUENCE [LARGE SCALE GENOMIC DNA]</scope>
    <source>
        <strain evidence="12">ATCC 2001 / BCRC 20586 / JCM 3761 / NBRC 0622 / NRRL Y-65 / CBS 138</strain>
    </source>
</reference>
<dbReference type="eggNOG" id="KOG1921">
    <property type="taxonomic scope" value="Eukaryota"/>
</dbReference>
<dbReference type="RefSeq" id="XP_447069.1">
    <property type="nucleotide sequence ID" value="XM_447069.1"/>
</dbReference>
<dbReference type="STRING" id="284593.Q6FRS5"/>
<comment type="similarity">
    <text evidence="1 8">Belongs to the Nth/MutY family.</text>
</comment>
<evidence type="ECO:0000256" key="8">
    <source>
        <dbReference type="HAMAP-Rule" id="MF_03183"/>
    </source>
</evidence>
<evidence type="ECO:0000256" key="3">
    <source>
        <dbReference type="ARBA" id="ARBA00022801"/>
    </source>
</evidence>
<feature type="domain" description="HhH-GPD" evidence="9">
    <location>
        <begin position="179"/>
        <end position="339"/>
    </location>
</feature>
<dbReference type="FunCoup" id="Q6FRS5">
    <property type="interactions" value="459"/>
</dbReference>
<dbReference type="Pfam" id="PF00730">
    <property type="entry name" value="HhH-GPD"/>
    <property type="match status" value="1"/>
</dbReference>
<keyword evidence="12" id="KW-1185">Reference proteome</keyword>
<dbReference type="GO" id="GO:0090297">
    <property type="term" value="P:positive regulation of mitochondrial DNA replication"/>
    <property type="evidence" value="ECO:0007669"/>
    <property type="project" value="EnsemblFungi"/>
</dbReference>
<dbReference type="Gene3D" id="1.10.1670.10">
    <property type="entry name" value="Helix-hairpin-Helix base-excision DNA repair enzymes (C-terminal)"/>
    <property type="match status" value="1"/>
</dbReference>
<protein>
    <recommendedName>
        <fullName evidence="8">Endonuclease III homolog</fullName>
        <ecNumber evidence="8">3.2.2.-</ecNumber>
        <ecNumber evidence="8">4.2.99.18</ecNumber>
    </recommendedName>
    <alternativeName>
        <fullName evidence="8">Bifunctional DNA N-glycosylase/DNA-(apurinic or apyrimidinic site) lyase</fullName>
        <shortName evidence="8">DNA glycosylase/AP lyase</shortName>
    </alternativeName>
</protein>
<proteinExistence type="inferred from homology"/>
<dbReference type="GO" id="GO:0003677">
    <property type="term" value="F:DNA binding"/>
    <property type="evidence" value="ECO:0007669"/>
    <property type="project" value="UniProtKB-UniRule"/>
</dbReference>
<comment type="subcellular location">
    <subcellularLocation>
        <location evidence="8">Nucleus</location>
    </subcellularLocation>
    <subcellularLocation>
        <location evidence="8">Mitochondrion</location>
    </subcellularLocation>
</comment>
<accession>Q6FRS5</accession>
<evidence type="ECO:0000256" key="2">
    <source>
        <dbReference type="ARBA" id="ARBA00022763"/>
    </source>
</evidence>
<dbReference type="InterPro" id="IPR003265">
    <property type="entry name" value="HhH-GPD_domain"/>
</dbReference>
<dbReference type="GO" id="GO:0034599">
    <property type="term" value="P:cellular response to oxidative stress"/>
    <property type="evidence" value="ECO:0007669"/>
    <property type="project" value="EnsemblFungi"/>
</dbReference>
<dbReference type="CDD" id="cd00056">
    <property type="entry name" value="ENDO3c"/>
    <property type="match status" value="1"/>
</dbReference>
<dbReference type="GeneID" id="2888786"/>
<evidence type="ECO:0000256" key="7">
    <source>
        <dbReference type="ARBA" id="ARBA00044632"/>
    </source>
</evidence>
<comment type="catalytic activity">
    <reaction evidence="7 8">
        <text>2'-deoxyribonucleotide-(2'-deoxyribose 5'-phosphate)-2'-deoxyribonucleotide-DNA = a 3'-end 2'-deoxyribonucleotide-(2,3-dehydro-2,3-deoxyribose 5'-phosphate)-DNA + a 5'-end 5'-phospho-2'-deoxyribonucleoside-DNA + H(+)</text>
        <dbReference type="Rhea" id="RHEA:66592"/>
        <dbReference type="Rhea" id="RHEA-COMP:13180"/>
        <dbReference type="Rhea" id="RHEA-COMP:16897"/>
        <dbReference type="Rhea" id="RHEA-COMP:17067"/>
        <dbReference type="ChEBI" id="CHEBI:15378"/>
        <dbReference type="ChEBI" id="CHEBI:136412"/>
        <dbReference type="ChEBI" id="CHEBI:157695"/>
        <dbReference type="ChEBI" id="CHEBI:167181"/>
        <dbReference type="EC" id="4.2.99.18"/>
    </reaction>
</comment>
<evidence type="ECO:0000313" key="12">
    <source>
        <dbReference type="Proteomes" id="UP000002428"/>
    </source>
</evidence>
<dbReference type="GO" id="GO:0006285">
    <property type="term" value="P:base-excision repair, AP site formation"/>
    <property type="evidence" value="ECO:0007669"/>
    <property type="project" value="UniProtKB-UniRule"/>
</dbReference>
<name>Q6FRS5_CANGA</name>
<sequence length="468" mass="53989">MLRSTSRFRPRSTLGVIQWHTMAVLRKRKSSAKEIAVKNENSEVTKSKYFKERVKVKKEREVDISHDRDYVDINWVKSLDSENYFKWIVSRNGNVPNRWSQPFDDTIFTDLDEESFKLLPKNFPEIYKKMRWMRSFIRAPVDLIGGSSIPMTVGEICGIKKSEILPRNYRLQVLVGVMLSAQTKDEVTAMGMYNIMKYCIEELKDAQGITLDALLRIDEQVLDELIHSVGFHKRKANFIKRTAAILNEKYDQDVPDNVTDILGLPGVGPKMGYLTLQKAWGKIEGICVDVHVDRLCKMWKWVDPDKCKTPNDTRKQLQKWLPPRLWTEINGLLVGFGQVIGKSRGANFNIFRVNIDESKQRQLTEKTFTTLSNLNESIRSNITSYSKWMGFLMKLDLKKLENDMKEELDVSIVEGEQNSIELKKEPHSSIDNKLDVGVKLEESCAINVDTSLKSEILIKKEPDTSLFV</sequence>
<dbReference type="EC" id="3.2.2.-" evidence="8"/>
<keyword evidence="5 8" id="KW-0456">Lyase</keyword>
<dbReference type="PANTHER" id="PTHR43286">
    <property type="entry name" value="ENDONUCLEASE III-LIKE PROTEIN 1"/>
    <property type="match status" value="1"/>
</dbReference>
<organism evidence="11 12">
    <name type="scientific">Candida glabrata (strain ATCC 2001 / BCRC 20586 / JCM 3761 / NBRC 0622 / NRRL Y-65 / CBS 138)</name>
    <name type="common">Yeast</name>
    <name type="synonym">Nakaseomyces glabratus</name>
    <dbReference type="NCBI Taxonomy" id="284593"/>
    <lineage>
        <taxon>Eukaryota</taxon>
        <taxon>Fungi</taxon>
        <taxon>Dikarya</taxon>
        <taxon>Ascomycota</taxon>
        <taxon>Saccharomycotina</taxon>
        <taxon>Saccharomycetes</taxon>
        <taxon>Saccharomycetales</taxon>
        <taxon>Saccharomycetaceae</taxon>
        <taxon>Nakaseomyces</taxon>
    </lineage>
</organism>
<gene>
    <name evidence="8" type="primary">NTG1</name>
    <name evidence="10 11" type="ordered locus">CAGL0H06303g</name>
</gene>
<dbReference type="GO" id="GO:0140078">
    <property type="term" value="F:class I DNA-(apurinic or apyrimidinic site) endonuclease activity"/>
    <property type="evidence" value="ECO:0007669"/>
    <property type="project" value="UniProtKB-EC"/>
</dbReference>
<dbReference type="EC" id="4.2.99.18" evidence="8"/>
<dbReference type="OMA" id="KLFKWVD"/>
<evidence type="ECO:0000256" key="5">
    <source>
        <dbReference type="ARBA" id="ARBA00023239"/>
    </source>
</evidence>
<dbReference type="AlphaFoldDB" id="Q6FRS5"/>
<dbReference type="InterPro" id="IPR011257">
    <property type="entry name" value="DNA_glycosylase"/>
</dbReference>
<dbReference type="HOGENOM" id="CLU_012862_4_3_1"/>
<evidence type="ECO:0000256" key="1">
    <source>
        <dbReference type="ARBA" id="ARBA00008343"/>
    </source>
</evidence>
<dbReference type="CGD" id="CAL0131730">
    <property type="gene designation" value="CAGL0H06303g"/>
</dbReference>
<dbReference type="SMART" id="SM00478">
    <property type="entry name" value="ENDO3c"/>
    <property type="match status" value="1"/>
</dbReference>
<keyword evidence="3 8" id="KW-0378">Hydrolase</keyword>
<evidence type="ECO:0000313" key="10">
    <source>
        <dbReference type="CGD" id="CAL0131730"/>
    </source>
</evidence>
<evidence type="ECO:0000256" key="6">
    <source>
        <dbReference type="ARBA" id="ARBA00023295"/>
    </source>
</evidence>
<comment type="caution">
    <text evidence="8">Lacks conserved residue(s) required for the propagation of feature annotation.</text>
</comment>
<dbReference type="Gene3D" id="1.10.340.30">
    <property type="entry name" value="Hypothetical protein, domain 2"/>
    <property type="match status" value="1"/>
</dbReference>
<dbReference type="EMBL" id="CR380954">
    <property type="protein sequence ID" value="CAG60002.1"/>
    <property type="molecule type" value="Genomic_DNA"/>
</dbReference>